<evidence type="ECO:0000259" key="10">
    <source>
        <dbReference type="Pfam" id="PF00697"/>
    </source>
</evidence>
<organism evidence="11 12">
    <name type="scientific">Fontibacter flavus</name>
    <dbReference type="NCBI Taxonomy" id="654838"/>
    <lineage>
        <taxon>Bacteria</taxon>
        <taxon>Pseudomonadati</taxon>
        <taxon>Bacteroidota</taxon>
        <taxon>Cytophagia</taxon>
        <taxon>Cytophagales</taxon>
        <taxon>Cyclobacteriaceae</taxon>
        <taxon>Fontibacter</taxon>
    </lineage>
</organism>
<dbReference type="RefSeq" id="WP_382388922.1">
    <property type="nucleotide sequence ID" value="NZ_JBHLWI010000050.1"/>
</dbReference>
<dbReference type="InterPro" id="IPR011060">
    <property type="entry name" value="RibuloseP-bd_barrel"/>
</dbReference>
<dbReference type="SUPFAM" id="SSF51366">
    <property type="entry name" value="Ribulose-phoshate binding barrel"/>
    <property type="match status" value="1"/>
</dbReference>
<dbReference type="PANTHER" id="PTHR42894:SF1">
    <property type="entry name" value="N-(5'-PHOSPHORIBOSYL)ANTHRANILATE ISOMERASE"/>
    <property type="match status" value="1"/>
</dbReference>
<dbReference type="InterPro" id="IPR044643">
    <property type="entry name" value="TrpF_fam"/>
</dbReference>
<gene>
    <name evidence="9" type="primary">trpF</name>
    <name evidence="11" type="ORF">ACFFIP_16970</name>
</gene>
<comment type="catalytic activity">
    <reaction evidence="1 9">
        <text>N-(5-phospho-beta-D-ribosyl)anthranilate = 1-(2-carboxyphenylamino)-1-deoxy-D-ribulose 5-phosphate</text>
        <dbReference type="Rhea" id="RHEA:21540"/>
        <dbReference type="ChEBI" id="CHEBI:18277"/>
        <dbReference type="ChEBI" id="CHEBI:58613"/>
        <dbReference type="EC" id="5.3.1.24"/>
    </reaction>
</comment>
<dbReference type="InterPro" id="IPR013785">
    <property type="entry name" value="Aldolase_TIM"/>
</dbReference>
<accession>A0ABV6FWV9</accession>
<keyword evidence="6 9" id="KW-0822">Tryptophan biosynthesis</keyword>
<dbReference type="CDD" id="cd00405">
    <property type="entry name" value="PRAI"/>
    <property type="match status" value="1"/>
</dbReference>
<protein>
    <recommendedName>
        <fullName evidence="4 9">N-(5'-phosphoribosyl)anthranilate isomerase</fullName>
        <shortName evidence="9">PRAI</shortName>
        <ecNumber evidence="3 9">5.3.1.24</ecNumber>
    </recommendedName>
</protein>
<evidence type="ECO:0000256" key="7">
    <source>
        <dbReference type="ARBA" id="ARBA00023141"/>
    </source>
</evidence>
<comment type="caution">
    <text evidence="11">The sequence shown here is derived from an EMBL/GenBank/DDBJ whole genome shotgun (WGS) entry which is preliminary data.</text>
</comment>
<dbReference type="InterPro" id="IPR001240">
    <property type="entry name" value="PRAI_dom"/>
</dbReference>
<comment type="similarity">
    <text evidence="9">Belongs to the TrpF family.</text>
</comment>
<keyword evidence="8 9" id="KW-0413">Isomerase</keyword>
<dbReference type="EMBL" id="JBHLWI010000050">
    <property type="protein sequence ID" value="MFC0264381.1"/>
    <property type="molecule type" value="Genomic_DNA"/>
</dbReference>
<proteinExistence type="inferred from homology"/>
<evidence type="ECO:0000256" key="6">
    <source>
        <dbReference type="ARBA" id="ARBA00022822"/>
    </source>
</evidence>
<evidence type="ECO:0000256" key="4">
    <source>
        <dbReference type="ARBA" id="ARBA00022272"/>
    </source>
</evidence>
<dbReference type="EC" id="5.3.1.24" evidence="3 9"/>
<evidence type="ECO:0000256" key="1">
    <source>
        <dbReference type="ARBA" id="ARBA00001164"/>
    </source>
</evidence>
<dbReference type="Pfam" id="PF00697">
    <property type="entry name" value="PRAI"/>
    <property type="match status" value="1"/>
</dbReference>
<dbReference type="Proteomes" id="UP001589797">
    <property type="component" value="Unassembled WGS sequence"/>
</dbReference>
<comment type="pathway">
    <text evidence="2 9">Amino-acid biosynthesis; L-tryptophan biosynthesis; L-tryptophan from chorismate: step 3/5.</text>
</comment>
<keyword evidence="12" id="KW-1185">Reference proteome</keyword>
<evidence type="ECO:0000256" key="9">
    <source>
        <dbReference type="HAMAP-Rule" id="MF_00135"/>
    </source>
</evidence>
<dbReference type="Gene3D" id="3.20.20.70">
    <property type="entry name" value="Aldolase class I"/>
    <property type="match status" value="1"/>
</dbReference>
<name>A0ABV6FWV9_9BACT</name>
<evidence type="ECO:0000256" key="8">
    <source>
        <dbReference type="ARBA" id="ARBA00023235"/>
    </source>
</evidence>
<evidence type="ECO:0000313" key="12">
    <source>
        <dbReference type="Proteomes" id="UP001589797"/>
    </source>
</evidence>
<dbReference type="HAMAP" id="MF_00135">
    <property type="entry name" value="PRAI"/>
    <property type="match status" value="1"/>
</dbReference>
<keyword evidence="7 9" id="KW-0057">Aromatic amino acid biosynthesis</keyword>
<reference evidence="11 12" key="1">
    <citation type="submission" date="2024-09" db="EMBL/GenBank/DDBJ databases">
        <authorList>
            <person name="Sun Q."/>
            <person name="Mori K."/>
        </authorList>
    </citation>
    <scope>NUCLEOTIDE SEQUENCE [LARGE SCALE GENOMIC DNA]</scope>
    <source>
        <strain evidence="11 12">CCM 7650</strain>
    </source>
</reference>
<evidence type="ECO:0000313" key="11">
    <source>
        <dbReference type="EMBL" id="MFC0264381.1"/>
    </source>
</evidence>
<evidence type="ECO:0000256" key="2">
    <source>
        <dbReference type="ARBA" id="ARBA00004664"/>
    </source>
</evidence>
<keyword evidence="5 9" id="KW-0028">Amino-acid biosynthesis</keyword>
<evidence type="ECO:0000256" key="5">
    <source>
        <dbReference type="ARBA" id="ARBA00022605"/>
    </source>
</evidence>
<dbReference type="PANTHER" id="PTHR42894">
    <property type="entry name" value="N-(5'-PHOSPHORIBOSYL)ANTHRANILATE ISOMERASE"/>
    <property type="match status" value="1"/>
</dbReference>
<sequence>MIRPRVKICCISSIEEAKLAVEYGASALGLVGHMPSGPGVIGDELIYQIAKAVPPPISTFLLTSETKPQNIIQHYKRVNTTTIQIVDELEQREYQLLRDELPNVKLVQVIHVIDENSVKEAIEVSKYVDAILLDSGNPTLSVKELGGTGRTHNWELSREIRKGIPIPLFLAGGLNKYNVRQAIDTVQPFGLDLCSSVRTEGQLDRQKLKDFFDAIGH</sequence>
<feature type="domain" description="N-(5'phosphoribosyl) anthranilate isomerase (PRAI)" evidence="10">
    <location>
        <begin position="6"/>
        <end position="213"/>
    </location>
</feature>
<evidence type="ECO:0000256" key="3">
    <source>
        <dbReference type="ARBA" id="ARBA00012572"/>
    </source>
</evidence>
<dbReference type="GO" id="GO:0016853">
    <property type="term" value="F:isomerase activity"/>
    <property type="evidence" value="ECO:0007669"/>
    <property type="project" value="UniProtKB-KW"/>
</dbReference>